<evidence type="ECO:0008006" key="3">
    <source>
        <dbReference type="Google" id="ProtNLM"/>
    </source>
</evidence>
<dbReference type="OrthoDB" id="7695642at2759"/>
<dbReference type="InParanoid" id="A0A7M7H8R7"/>
<protein>
    <recommendedName>
        <fullName evidence="3">Reverse transcriptase domain-containing protein</fullName>
    </recommendedName>
</protein>
<name>A0A7M7H8R7_NASVI</name>
<dbReference type="Proteomes" id="UP000002358">
    <property type="component" value="Unassembled WGS sequence"/>
</dbReference>
<sequence length="229" mass="25560">MARGEDWRLAKWVIDKARIRWATGTFEPYKAAGPDGIFPALLQQGMNVHILVPASEKLYRACLALGYVPEEWRQARVAFLLKPDKTQHAVARDFRPISMTLFLLKTLKRLVDRYIKESSLVEAPLHSKQHAYKTGKSVDTALVDAVSFIQKGMKNRGLVLVAFLDIEGASAGMEEHAIPATVARWISVMLNTRTIVAVWVAYSCKGLVRRRGRDIRSNAVCNGPGGEMV</sequence>
<keyword evidence="2" id="KW-1185">Reference proteome</keyword>
<dbReference type="KEGG" id="nvi:103317132"/>
<accession>A0A7M7H8R7</accession>
<organism evidence="1 2">
    <name type="scientific">Nasonia vitripennis</name>
    <name type="common">Parasitic wasp</name>
    <dbReference type="NCBI Taxonomy" id="7425"/>
    <lineage>
        <taxon>Eukaryota</taxon>
        <taxon>Metazoa</taxon>
        <taxon>Ecdysozoa</taxon>
        <taxon>Arthropoda</taxon>
        <taxon>Hexapoda</taxon>
        <taxon>Insecta</taxon>
        <taxon>Pterygota</taxon>
        <taxon>Neoptera</taxon>
        <taxon>Endopterygota</taxon>
        <taxon>Hymenoptera</taxon>
        <taxon>Apocrita</taxon>
        <taxon>Proctotrupomorpha</taxon>
        <taxon>Chalcidoidea</taxon>
        <taxon>Pteromalidae</taxon>
        <taxon>Pteromalinae</taxon>
        <taxon>Nasonia</taxon>
    </lineage>
</organism>
<proteinExistence type="predicted"/>
<dbReference type="PANTHER" id="PTHR19446">
    <property type="entry name" value="REVERSE TRANSCRIPTASES"/>
    <property type="match status" value="1"/>
</dbReference>
<dbReference type="SMR" id="A0A7M7H8R7"/>
<gene>
    <name evidence="1" type="primary">103317132</name>
</gene>
<dbReference type="OMA" id="ACIAMDY"/>
<evidence type="ECO:0000313" key="1">
    <source>
        <dbReference type="EnsemblMetazoa" id="XP_008212143"/>
    </source>
</evidence>
<dbReference type="EnsemblMetazoa" id="XM_008213921">
    <property type="protein sequence ID" value="XP_008212143"/>
    <property type="gene ID" value="LOC103317132"/>
</dbReference>
<reference evidence="1" key="1">
    <citation type="submission" date="2021-01" db="UniProtKB">
        <authorList>
            <consortium name="EnsemblMetazoa"/>
        </authorList>
    </citation>
    <scope>IDENTIFICATION</scope>
</reference>
<dbReference type="AlphaFoldDB" id="A0A7M7H8R7"/>
<evidence type="ECO:0000313" key="2">
    <source>
        <dbReference type="Proteomes" id="UP000002358"/>
    </source>
</evidence>